<dbReference type="PROSITE" id="PS51190">
    <property type="entry name" value="FATC"/>
    <property type="match status" value="1"/>
</dbReference>
<dbReference type="SMART" id="SM00802">
    <property type="entry name" value="UME"/>
    <property type="match status" value="1"/>
</dbReference>
<dbReference type="InterPro" id="IPR012993">
    <property type="entry name" value="UME"/>
</dbReference>
<dbReference type="InterPro" id="IPR014009">
    <property type="entry name" value="PIK_FAT"/>
</dbReference>
<comment type="subcellular location">
    <subcellularLocation>
        <location evidence="1">Nucleus</location>
    </subcellularLocation>
</comment>
<dbReference type="InParanoid" id="A0A2P6NPY2"/>
<evidence type="ECO:0000256" key="6">
    <source>
        <dbReference type="ARBA" id="ARBA00022741"/>
    </source>
</evidence>
<dbReference type="Pfam" id="PF25030">
    <property type="entry name" value="M-HEAT_ATR"/>
    <property type="match status" value="1"/>
</dbReference>
<evidence type="ECO:0000313" key="17">
    <source>
        <dbReference type="EMBL" id="PRP86009.1"/>
    </source>
</evidence>
<dbReference type="InterPro" id="IPR050517">
    <property type="entry name" value="DDR_Repair_Kinase"/>
</dbReference>
<dbReference type="Gene3D" id="3.30.1010.10">
    <property type="entry name" value="Phosphatidylinositol 3-kinase Catalytic Subunit, Chain A, domain 4"/>
    <property type="match status" value="1"/>
</dbReference>
<dbReference type="Pfam" id="PF23593">
    <property type="entry name" value="HEAT_ATR"/>
    <property type="match status" value="1"/>
</dbReference>
<dbReference type="PANTHER" id="PTHR11139:SF69">
    <property type="entry name" value="SERINE_THREONINE-PROTEIN KINASE ATR"/>
    <property type="match status" value="1"/>
</dbReference>
<dbReference type="InterPro" id="IPR056802">
    <property type="entry name" value="ATR-like_M-HEAT"/>
</dbReference>
<keyword evidence="4" id="KW-0723">Serine/threonine-protein kinase</keyword>
<dbReference type="SMART" id="SM00146">
    <property type="entry name" value="PI3Kc"/>
    <property type="match status" value="1"/>
</dbReference>
<dbReference type="Gene3D" id="1.10.1070.11">
    <property type="entry name" value="Phosphatidylinositol 3-/4-kinase, catalytic domain"/>
    <property type="match status" value="1"/>
</dbReference>
<feature type="domain" description="PI3K/PI4K catalytic" evidence="14">
    <location>
        <begin position="2192"/>
        <end position="2505"/>
    </location>
</feature>
<accession>A0A2P6NPY2</accession>
<evidence type="ECO:0000256" key="12">
    <source>
        <dbReference type="ARBA" id="ARBA00024420"/>
    </source>
</evidence>
<feature type="region of interest" description="Disordered" evidence="13">
    <location>
        <begin position="1"/>
        <end position="23"/>
    </location>
</feature>
<dbReference type="EMBL" id="MDYQ01000036">
    <property type="protein sequence ID" value="PRP86009.1"/>
    <property type="molecule type" value="Genomic_DNA"/>
</dbReference>
<evidence type="ECO:0000256" key="2">
    <source>
        <dbReference type="ARBA" id="ARBA00010769"/>
    </source>
</evidence>
<name>A0A2P6NPY2_9EUKA</name>
<dbReference type="InterPro" id="IPR016024">
    <property type="entry name" value="ARM-type_fold"/>
</dbReference>
<evidence type="ECO:0000256" key="7">
    <source>
        <dbReference type="ARBA" id="ARBA00022763"/>
    </source>
</evidence>
<dbReference type="PROSITE" id="PS50290">
    <property type="entry name" value="PI3_4_KINASE_3"/>
    <property type="match status" value="1"/>
</dbReference>
<evidence type="ECO:0000259" key="15">
    <source>
        <dbReference type="PROSITE" id="PS51189"/>
    </source>
</evidence>
<keyword evidence="8 17" id="KW-0418">Kinase</keyword>
<evidence type="ECO:0000313" key="18">
    <source>
        <dbReference type="Proteomes" id="UP000241769"/>
    </source>
</evidence>
<comment type="caution">
    <text evidence="17">The sequence shown here is derived from an EMBL/GenBank/DDBJ whole genome shotgun (WGS) entry which is preliminary data.</text>
</comment>
<keyword evidence="9" id="KW-0067">ATP-binding</keyword>
<dbReference type="FunCoup" id="A0A2P6NPY2">
    <property type="interactions" value="505"/>
</dbReference>
<dbReference type="GO" id="GO:0004674">
    <property type="term" value="F:protein serine/threonine kinase activity"/>
    <property type="evidence" value="ECO:0007669"/>
    <property type="project" value="UniProtKB-KW"/>
</dbReference>
<gene>
    <name evidence="17" type="ORF">PROFUN_05780</name>
</gene>
<dbReference type="SUPFAM" id="SSF56112">
    <property type="entry name" value="Protein kinase-like (PK-like)"/>
    <property type="match status" value="1"/>
</dbReference>
<dbReference type="OrthoDB" id="19302at2759"/>
<dbReference type="InterPro" id="IPR003152">
    <property type="entry name" value="FATC_dom"/>
</dbReference>
<protein>
    <recommendedName>
        <fullName evidence="12">Serine/threonine-protein kinase ATR</fullName>
        <ecNumber evidence="3">2.7.11.1</ecNumber>
    </recommendedName>
</protein>
<dbReference type="Pfam" id="PF00454">
    <property type="entry name" value="PI3_PI4_kinase"/>
    <property type="match status" value="1"/>
</dbReference>
<dbReference type="GO" id="GO:0005634">
    <property type="term" value="C:nucleus"/>
    <property type="evidence" value="ECO:0007669"/>
    <property type="project" value="UniProtKB-SubCell"/>
</dbReference>
<dbReference type="EC" id="2.7.11.1" evidence="3"/>
<dbReference type="Pfam" id="PF08064">
    <property type="entry name" value="UME"/>
    <property type="match status" value="1"/>
</dbReference>
<proteinExistence type="inferred from homology"/>
<keyword evidence="6" id="KW-0547">Nucleotide-binding</keyword>
<dbReference type="Pfam" id="PF02259">
    <property type="entry name" value="FAT"/>
    <property type="match status" value="1"/>
</dbReference>
<dbReference type="GO" id="GO:0000077">
    <property type="term" value="P:DNA damage checkpoint signaling"/>
    <property type="evidence" value="ECO:0007669"/>
    <property type="project" value="TreeGrafter"/>
</dbReference>
<keyword evidence="5" id="KW-0808">Transferase</keyword>
<dbReference type="GO" id="GO:0005694">
    <property type="term" value="C:chromosome"/>
    <property type="evidence" value="ECO:0007669"/>
    <property type="project" value="TreeGrafter"/>
</dbReference>
<evidence type="ECO:0000256" key="10">
    <source>
        <dbReference type="ARBA" id="ARBA00023204"/>
    </source>
</evidence>
<keyword evidence="10" id="KW-0234">DNA repair</keyword>
<evidence type="ECO:0000256" key="3">
    <source>
        <dbReference type="ARBA" id="ARBA00012513"/>
    </source>
</evidence>
<evidence type="ECO:0000256" key="5">
    <source>
        <dbReference type="ARBA" id="ARBA00022679"/>
    </source>
</evidence>
<feature type="domain" description="FATC" evidence="16">
    <location>
        <begin position="2501"/>
        <end position="2533"/>
    </location>
</feature>
<feature type="domain" description="FAT" evidence="15">
    <location>
        <begin position="1517"/>
        <end position="2075"/>
    </location>
</feature>
<dbReference type="PANTHER" id="PTHR11139">
    <property type="entry name" value="ATAXIA TELANGIECTASIA MUTATED ATM -RELATED"/>
    <property type="match status" value="1"/>
</dbReference>
<reference evidence="17 18" key="1">
    <citation type="journal article" date="2018" name="Genome Biol. Evol.">
        <title>Multiple Roots of Fruiting Body Formation in Amoebozoa.</title>
        <authorList>
            <person name="Hillmann F."/>
            <person name="Forbes G."/>
            <person name="Novohradska S."/>
            <person name="Ferling I."/>
            <person name="Riege K."/>
            <person name="Groth M."/>
            <person name="Westermann M."/>
            <person name="Marz M."/>
            <person name="Spaller T."/>
            <person name="Winckler T."/>
            <person name="Schaap P."/>
            <person name="Glockner G."/>
        </authorList>
    </citation>
    <scope>NUCLEOTIDE SEQUENCE [LARGE SCALE GENOMIC DNA]</scope>
    <source>
        <strain evidence="17 18">Jena</strain>
    </source>
</reference>
<feature type="region of interest" description="Disordered" evidence="13">
    <location>
        <begin position="395"/>
        <end position="414"/>
    </location>
</feature>
<keyword evidence="7" id="KW-0227">DNA damage</keyword>
<dbReference type="InterPro" id="IPR057564">
    <property type="entry name" value="HEAT_ATR"/>
</dbReference>
<comment type="similarity">
    <text evidence="2">Belongs to the PI3/PI4-kinase family. ATM subfamily.</text>
</comment>
<evidence type="ECO:0000256" key="1">
    <source>
        <dbReference type="ARBA" id="ARBA00004123"/>
    </source>
</evidence>
<organism evidence="17 18">
    <name type="scientific">Planoprotostelium fungivorum</name>
    <dbReference type="NCBI Taxonomy" id="1890364"/>
    <lineage>
        <taxon>Eukaryota</taxon>
        <taxon>Amoebozoa</taxon>
        <taxon>Evosea</taxon>
        <taxon>Variosea</taxon>
        <taxon>Cavosteliida</taxon>
        <taxon>Cavosteliaceae</taxon>
        <taxon>Planoprotostelium</taxon>
    </lineage>
</organism>
<dbReference type="SUPFAM" id="SSF48371">
    <property type="entry name" value="ARM repeat"/>
    <property type="match status" value="2"/>
</dbReference>
<dbReference type="GO" id="GO:0005524">
    <property type="term" value="F:ATP binding"/>
    <property type="evidence" value="ECO:0007669"/>
    <property type="project" value="UniProtKB-KW"/>
</dbReference>
<evidence type="ECO:0000256" key="8">
    <source>
        <dbReference type="ARBA" id="ARBA00022777"/>
    </source>
</evidence>
<evidence type="ECO:0000256" key="9">
    <source>
        <dbReference type="ARBA" id="ARBA00022840"/>
    </source>
</evidence>
<evidence type="ECO:0000259" key="16">
    <source>
        <dbReference type="PROSITE" id="PS51190"/>
    </source>
</evidence>
<dbReference type="PROSITE" id="PS00916">
    <property type="entry name" value="PI3_4_KINASE_2"/>
    <property type="match status" value="1"/>
</dbReference>
<sequence length="2533" mass="289311">MLRPFRENSGDISSSVPNGPPSEHSMRPFVEALHNLLSDSSCPGDLLNKLIKFCEQQTHMSPQMACAFFPNFIIDMAVAEYLPFRHRILSTLHSAITCMAGDYSIPFTFFLIQLTVINPPLFRILFDDLLTLLGDVAELVQAHPSLVSQFSGQAGPLVIEIKSFSGIIKACPELCQSFPLGPTYENGYLRIDIELEEGREGKDAQFVLGLMEVVKGLTASVPQLLDDQDRPLWECLLHQIQLTQNPHIKRASISTIHSMIVRLNVIDRWIVESLSILIDQLLLLSWDTIDSDEESSALCDEIGSTINDMVYKHSGSAAITPDSIQMDKLLDKYQSPSTSVKILSQLYTLLGVAIETKPLQDSYMYYLSKQIASVPLQSVILRNYYLIIQKEREGEEGEERAKKKRRLSQDSNVQGDPSILFSQIETALNEHLAMWTGSPDHWMFISNCVASLDTALRVHLLGHRNYDHLLRNVKNIIQRVVDLVNQGSVEKDVLSTMSILVGIVQVCLKTTMTSFFNLICLAWKVGNERFRMDDLGAIQFCKGCIKAMPLFPVEYSKQLEDVYVQCLREVRPSVLSVAIHQLPLFLHHHKNLMPTFITLLRDLMKGENTDILVSIGDVIGKLSCIAAGSSRITSREMDGIPFILKSRDLPDSSQSYIQCSGACDAGEKAMDVSTPTILSPVDWDVFTQTCFHSSDEISSAFLSSFPRILYHMNVSAEEKWKRLDKMMELCVNPSPSIRETFSLVLQTAMKGNGFYLFGPQNDSAHSPLGNLMFRLVSMKKEERKEETSESIIRTFGRLGSVLSGDDLLLILVTLMKEMDKSPLLVSEQINVITTHKELSKPRNLLLDHDSDSFHGKLPYKIIVENCNDSLIEQWLESKQALEEWYSKSSCDILTYIMTGPRDERNTALERLEKKTGSKSRGNLILDCLPELLCNILVDHPSHTESSLNLLCEILRVPPRTILEAHLSQVLYRLSEMLGDHPMEPVLHALNRVISIMELKTDISDFLEQNFLSIMDHINGKLFPREERSSSGDIHRSSSEETKLLRKKSLVTSIEKLIDILGKHICGHRPKVASTLELLIKLHPDVHRETVQAWLTFVKELDVPHLGGIMGQVFVVLSPLGKEGAPDDVKEIVKQIFEYIVIEKKQQMSPYFKEIPFALHVDEYPTMKEVCKVLENKPIGLLDQLDQLARAIEHENANIRSYTLTRLRGLLEERGNELRDGLLHSRDPQYRKVIEALVKGLILAGNSETLRENKLEIAACLGEIGAVESCHFSDISRHLRPDKPVEKSDHDFGVDLIENYLIKVMRGGSRDTNVQDRASYAIQEVLKIFKCQEKADKKKKSEPNMWDCFSVDIQAIIRPLLNSTYELKEEANVTDKEKTTVISSVSSYRMWIIKWTRQLIKVSRGSKSGIFWACRGVIRDDLSTTLYLLPYVLIDVLNHNLEYVPSISHEMLGVLEKEESSEFVVMCSQRVFYLIDWLNEWLETIRKKESERKKGNRRITTEPKSSVEQLLSNIPQMTMSRAAYRCKDYARSLLHLESFIKSKHNDSGCLMANVEALEEIFHRLGDHMNLAALSSIRGETTLEQTLFDLKSSGNWSEAQNIHDQCIQANPNDIRHVVGLLECLQHGGQTQTMKMIAQQALNTRKDEEDINGKTLRSYASHAAWRLSDWTDLNTFLSHPVDDGFEVQVGRCLLATREGERDKLTLSLKRGRQDIMASLSVSTLQSYEASYSLLGKLQILTEIERFSLMLMDNHTTPTNYQKQVERLWDTRMDVVENTLKSREPLLTVRRVLLEILKEKTKISHPMIPVISQNIAKLARKADQLQMASSCLTRSKLDGGQGVLIEETKILWKKGEQHRALQMLQTYRDNKKKEKEDQALEGRILLSIARWSQSMELCDPPQLVDMYDTVVKRRSNWEKGYFQWGRYCDSLWIQYQREHGETHIFTAKSSIDPALPLDWFFHAIDGYSKSLSIGSEYIHHSLPRLLTNYFDFGTNVLLLNSQKETKEMKVITERYNKVSEIVKNADICAYQWYTVLPQMISRICHNNKAAFSFIRQVLSKVLKTYPKQTSWLMASVNQSKEQNRSKRAQDVDTLARKESKTEELANYLEKFKTFVAFLTDMCHITIEPEKVKEFDISRQKGRLTNYFRYLKDLASYQIILPLQAAMTIELPHNKEGGKPGETYNGFHRNPTTVRELEDHVIIMSSIARPKKMTWLTNEGKRCHFLCKPKDDLRHDARTMEINTMINILFRKDGNCRKHQLYIRTYSVVPLDELNGIIEWMDNTHTIRNVVSPLFEQQMGSSAYVALTKKTAGELKNKMPPDIRIQKFKEIQQWWSSPVMHKWYLEKFSDPSSWLQARNSFTKSCAVMSMIGYILGLGDRHSENIMLDANNGDCVHVDFNCLFYKGLTFAEPETVPFRLTNNMLDVMGILGYKGIFVNICRQSLSLIRQHRETLLSVLETFIYDPLQELKEKKNKGYSEPISAQEEATRIILELDKRLQGKGSAGFQQSVDAQVHLQIGHATSVENLAMMYVGWNAWI</sequence>
<dbReference type="Proteomes" id="UP000241769">
    <property type="component" value="Unassembled WGS sequence"/>
</dbReference>
<evidence type="ECO:0000256" key="4">
    <source>
        <dbReference type="ARBA" id="ARBA00022527"/>
    </source>
</evidence>
<dbReference type="PROSITE" id="PS51189">
    <property type="entry name" value="FAT"/>
    <property type="match status" value="1"/>
</dbReference>
<evidence type="ECO:0000259" key="14">
    <source>
        <dbReference type="PROSITE" id="PS50290"/>
    </source>
</evidence>
<dbReference type="InterPro" id="IPR011009">
    <property type="entry name" value="Kinase-like_dom_sf"/>
</dbReference>
<dbReference type="InterPro" id="IPR003151">
    <property type="entry name" value="PIK-rel_kinase_FAT"/>
</dbReference>
<keyword evidence="18" id="KW-1185">Reference proteome</keyword>
<dbReference type="InterPro" id="IPR036940">
    <property type="entry name" value="PI3/4_kinase_cat_sf"/>
</dbReference>
<dbReference type="InterPro" id="IPR000403">
    <property type="entry name" value="PI3/4_kinase_cat_dom"/>
</dbReference>
<dbReference type="GO" id="GO:0000723">
    <property type="term" value="P:telomere maintenance"/>
    <property type="evidence" value="ECO:0007669"/>
    <property type="project" value="TreeGrafter"/>
</dbReference>
<dbReference type="InterPro" id="IPR018936">
    <property type="entry name" value="PI3/4_kinase_CS"/>
</dbReference>
<dbReference type="GO" id="GO:0006281">
    <property type="term" value="P:DNA repair"/>
    <property type="evidence" value="ECO:0007669"/>
    <property type="project" value="UniProtKB-KW"/>
</dbReference>
<dbReference type="SMART" id="SM01343">
    <property type="entry name" value="FATC"/>
    <property type="match status" value="1"/>
</dbReference>
<dbReference type="CDD" id="cd00892">
    <property type="entry name" value="PIKKc_ATR"/>
    <property type="match status" value="1"/>
</dbReference>
<evidence type="ECO:0000256" key="13">
    <source>
        <dbReference type="SAM" id="MobiDB-lite"/>
    </source>
</evidence>
<dbReference type="STRING" id="1890364.A0A2P6NPY2"/>
<keyword evidence="11" id="KW-0539">Nucleus</keyword>
<evidence type="ECO:0000256" key="11">
    <source>
        <dbReference type="ARBA" id="ARBA00023242"/>
    </source>
</evidence>
<dbReference type="Pfam" id="PF02260">
    <property type="entry name" value="FATC"/>
    <property type="match status" value="1"/>
</dbReference>